<accession>A0A809S2B3</accession>
<protein>
    <submittedName>
        <fullName evidence="1">Uncharacterized protein</fullName>
    </submittedName>
</protein>
<evidence type="ECO:0000313" key="2">
    <source>
        <dbReference type="Proteomes" id="UP000662873"/>
    </source>
</evidence>
<gene>
    <name evidence="1" type="ORF">NPRO_02920</name>
</gene>
<organism evidence="1 2">
    <name type="scientific">Candidatus Nitrosymbiomonas proteolyticus</name>
    <dbReference type="NCBI Taxonomy" id="2608984"/>
    <lineage>
        <taxon>Bacteria</taxon>
        <taxon>Bacillati</taxon>
        <taxon>Armatimonadota</taxon>
        <taxon>Armatimonadota incertae sedis</taxon>
        <taxon>Candidatus Nitrosymbiomonas</taxon>
    </lineage>
</organism>
<dbReference type="AlphaFoldDB" id="A0A809S2B3"/>
<dbReference type="Proteomes" id="UP000662873">
    <property type="component" value="Chromosome"/>
</dbReference>
<evidence type="ECO:0000313" key="1">
    <source>
        <dbReference type="EMBL" id="BBO22697.1"/>
    </source>
</evidence>
<dbReference type="EMBL" id="AP021858">
    <property type="protein sequence ID" value="BBO22697.1"/>
    <property type="molecule type" value="Genomic_DNA"/>
</dbReference>
<dbReference type="KEGG" id="npy:NPRO_02920"/>
<proteinExistence type="predicted"/>
<name>A0A809S2B3_9BACT</name>
<sequence>MMALFAMAAGAQDSATLLRVAKKGDVLQFALKVKIEAPGASVVFTAVNTERVLEVDEKGVITVESTQSDVRLLLNGQALPTNEDNAVVVSRVKATGEQLEVRSATRSPDDSRRGNMTALILPGTPLKVGDRWSHDFKADPKTGQREAKSEYEVLERTNLGSAQTMVVGYKFAEVGGDSPATATGKFWINVVDGTLVKLSADLKNAPIEQAGGAVDMTIDLSRIL</sequence>
<reference evidence="1" key="1">
    <citation type="journal article" name="DNA Res.">
        <title>The physiological potential of anammox bacteria as revealed by their core genome structure.</title>
        <authorList>
            <person name="Okubo T."/>
            <person name="Toyoda A."/>
            <person name="Fukuhara K."/>
            <person name="Uchiyama I."/>
            <person name="Harigaya Y."/>
            <person name="Kuroiwa M."/>
            <person name="Suzuki T."/>
            <person name="Murakami Y."/>
            <person name="Suwa Y."/>
            <person name="Takami H."/>
        </authorList>
    </citation>
    <scope>NUCLEOTIDE SEQUENCE</scope>
    <source>
        <strain evidence="1">317325-2</strain>
    </source>
</reference>